<evidence type="ECO:0000256" key="5">
    <source>
        <dbReference type="ARBA" id="ARBA00022723"/>
    </source>
</evidence>
<evidence type="ECO:0000256" key="1">
    <source>
        <dbReference type="ARBA" id="ARBA00001971"/>
    </source>
</evidence>
<dbReference type="PANTHER" id="PTHR46300:SF5">
    <property type="entry name" value="CYTOCHROME P450"/>
    <property type="match status" value="1"/>
</dbReference>
<reference evidence="11" key="2">
    <citation type="submission" date="2021-10" db="EMBL/GenBank/DDBJ databases">
        <title>Phylogenomics reveals ancestral predisposition of the termite-cultivated fungus Termitomyces towards a domesticated lifestyle.</title>
        <authorList>
            <person name="Auxier B."/>
            <person name="Grum-Grzhimaylo A."/>
            <person name="Cardenas M.E."/>
            <person name="Lodge J.D."/>
            <person name="Laessoe T."/>
            <person name="Pedersen O."/>
            <person name="Smith M.E."/>
            <person name="Kuyper T.W."/>
            <person name="Franco-Molano E.A."/>
            <person name="Baroni T.J."/>
            <person name="Aanen D.K."/>
        </authorList>
    </citation>
    <scope>NUCLEOTIDE SEQUENCE</scope>
    <source>
        <strain evidence="11">D49</strain>
    </source>
</reference>
<evidence type="ECO:0000256" key="10">
    <source>
        <dbReference type="RuleBase" id="RU000461"/>
    </source>
</evidence>
<reference evidence="11" key="1">
    <citation type="submission" date="2021-02" db="EMBL/GenBank/DDBJ databases">
        <authorList>
            <person name="Nieuwenhuis M."/>
            <person name="Van De Peppel L.J.J."/>
        </authorList>
    </citation>
    <scope>NUCLEOTIDE SEQUENCE</scope>
    <source>
        <strain evidence="11">D49</strain>
    </source>
</reference>
<dbReference type="PRINTS" id="PR00463">
    <property type="entry name" value="EP450I"/>
</dbReference>
<organism evidence="11 12">
    <name type="scientific">Sphagnurus paluster</name>
    <dbReference type="NCBI Taxonomy" id="117069"/>
    <lineage>
        <taxon>Eukaryota</taxon>
        <taxon>Fungi</taxon>
        <taxon>Dikarya</taxon>
        <taxon>Basidiomycota</taxon>
        <taxon>Agaricomycotina</taxon>
        <taxon>Agaricomycetes</taxon>
        <taxon>Agaricomycetidae</taxon>
        <taxon>Agaricales</taxon>
        <taxon>Tricholomatineae</taxon>
        <taxon>Lyophyllaceae</taxon>
        <taxon>Sphagnurus</taxon>
    </lineage>
</organism>
<dbReference type="InterPro" id="IPR017972">
    <property type="entry name" value="Cyt_P450_CS"/>
</dbReference>
<keyword evidence="6 10" id="KW-0560">Oxidoreductase</keyword>
<dbReference type="InterPro" id="IPR002401">
    <property type="entry name" value="Cyt_P450_E_grp-I"/>
</dbReference>
<evidence type="ECO:0000256" key="3">
    <source>
        <dbReference type="ARBA" id="ARBA00010617"/>
    </source>
</evidence>
<dbReference type="Gene3D" id="1.10.630.10">
    <property type="entry name" value="Cytochrome P450"/>
    <property type="match status" value="2"/>
</dbReference>
<dbReference type="GO" id="GO:0004497">
    <property type="term" value="F:monooxygenase activity"/>
    <property type="evidence" value="ECO:0007669"/>
    <property type="project" value="UniProtKB-KW"/>
</dbReference>
<evidence type="ECO:0000256" key="4">
    <source>
        <dbReference type="ARBA" id="ARBA00022617"/>
    </source>
</evidence>
<dbReference type="InterPro" id="IPR001128">
    <property type="entry name" value="Cyt_P450"/>
</dbReference>
<keyword evidence="7 9" id="KW-0408">Iron</keyword>
<evidence type="ECO:0000256" key="7">
    <source>
        <dbReference type="ARBA" id="ARBA00023004"/>
    </source>
</evidence>
<accession>A0A9P7FQB0</accession>
<dbReference type="PANTHER" id="PTHR46300">
    <property type="entry name" value="P450, PUTATIVE (EUROFUNG)-RELATED-RELATED"/>
    <property type="match status" value="1"/>
</dbReference>
<dbReference type="PROSITE" id="PS00086">
    <property type="entry name" value="CYTOCHROME_P450"/>
    <property type="match status" value="1"/>
</dbReference>
<comment type="cofactor">
    <cofactor evidence="1 9">
        <name>heme</name>
        <dbReference type="ChEBI" id="CHEBI:30413"/>
    </cofactor>
</comment>
<protein>
    <recommendedName>
        <fullName evidence="13">Cytochrome P450</fullName>
    </recommendedName>
</protein>
<dbReference type="GO" id="GO:0005506">
    <property type="term" value="F:iron ion binding"/>
    <property type="evidence" value="ECO:0007669"/>
    <property type="project" value="InterPro"/>
</dbReference>
<evidence type="ECO:0000256" key="2">
    <source>
        <dbReference type="ARBA" id="ARBA00005179"/>
    </source>
</evidence>
<dbReference type="AlphaFoldDB" id="A0A9P7FQB0"/>
<dbReference type="SUPFAM" id="SSF48264">
    <property type="entry name" value="Cytochrome P450"/>
    <property type="match status" value="3"/>
</dbReference>
<dbReference type="Proteomes" id="UP000717328">
    <property type="component" value="Unassembled WGS sequence"/>
</dbReference>
<dbReference type="GO" id="GO:0016705">
    <property type="term" value="F:oxidoreductase activity, acting on paired donors, with incorporation or reduction of molecular oxygen"/>
    <property type="evidence" value="ECO:0007669"/>
    <property type="project" value="InterPro"/>
</dbReference>
<comment type="pathway">
    <text evidence="2">Secondary metabolite biosynthesis.</text>
</comment>
<evidence type="ECO:0000313" key="12">
    <source>
        <dbReference type="Proteomes" id="UP000717328"/>
    </source>
</evidence>
<evidence type="ECO:0000313" key="11">
    <source>
        <dbReference type="EMBL" id="KAG5634941.1"/>
    </source>
</evidence>
<dbReference type="Pfam" id="PF00067">
    <property type="entry name" value="p450"/>
    <property type="match status" value="2"/>
</dbReference>
<comment type="similarity">
    <text evidence="3 10">Belongs to the cytochrome P450 family.</text>
</comment>
<keyword evidence="12" id="KW-1185">Reference proteome</keyword>
<dbReference type="InterPro" id="IPR050364">
    <property type="entry name" value="Cytochrome_P450_fung"/>
</dbReference>
<dbReference type="InterPro" id="IPR036396">
    <property type="entry name" value="Cyt_P450_sf"/>
</dbReference>
<gene>
    <name evidence="11" type="ORF">H0H81_000261</name>
</gene>
<proteinExistence type="inferred from homology"/>
<dbReference type="EMBL" id="JABCKI010006226">
    <property type="protein sequence ID" value="KAG5634941.1"/>
    <property type="molecule type" value="Genomic_DNA"/>
</dbReference>
<dbReference type="GO" id="GO:0020037">
    <property type="term" value="F:heme binding"/>
    <property type="evidence" value="ECO:0007669"/>
    <property type="project" value="InterPro"/>
</dbReference>
<comment type="caution">
    <text evidence="11">The sequence shown here is derived from an EMBL/GenBank/DDBJ whole genome shotgun (WGS) entry which is preliminary data.</text>
</comment>
<keyword evidence="4 9" id="KW-0349">Heme</keyword>
<evidence type="ECO:0000256" key="9">
    <source>
        <dbReference type="PIRSR" id="PIRSR602401-1"/>
    </source>
</evidence>
<feature type="binding site" description="axial binding residue" evidence="9">
    <location>
        <position position="213"/>
    </location>
    <ligand>
        <name>heme</name>
        <dbReference type="ChEBI" id="CHEBI:30413"/>
    </ligand>
    <ligandPart>
        <name>Fe</name>
        <dbReference type="ChEBI" id="CHEBI:18248"/>
    </ligandPart>
</feature>
<evidence type="ECO:0000256" key="8">
    <source>
        <dbReference type="ARBA" id="ARBA00023033"/>
    </source>
</evidence>
<name>A0A9P7FQB0_9AGAR</name>
<evidence type="ECO:0000256" key="6">
    <source>
        <dbReference type="ARBA" id="ARBA00023002"/>
    </source>
</evidence>
<keyword evidence="5 9" id="KW-0479">Metal-binding</keyword>
<dbReference type="OrthoDB" id="2789670at2759"/>
<evidence type="ECO:0008006" key="13">
    <source>
        <dbReference type="Google" id="ProtNLM"/>
    </source>
</evidence>
<sequence length="307" mass="34479">MVLYPQFQLRAQEELDRVLSAGRLPDFGDRASLPYLECIVQETLRAQEELDRVFGAGRLPTFADRASLPYVECIVQETLSMDKLADFTPPLGGIIPLLQVSVKAPVWRHTELIVFRDKGIPHRVSEDDVYDGMFISKGSVVVANIRHVPKTNVAQYRVQSLTIETFKFRRGMTWDEKIYTDAKAFNPERFLPKPEGLGEPLPAATWGFGRRICPGRYFADATLWIGIATMLSALTISKAVDAGGKEITPKVEFFTSITRYGVSTLEPVNFEHFLIISKQSPEAFSLPNSTTEAAEMLRQTVEALEDF</sequence>
<keyword evidence="8 10" id="KW-0503">Monooxygenase</keyword>